<reference evidence="1" key="2">
    <citation type="submission" date="2018-08" db="UniProtKB">
        <authorList>
            <consortium name="EnsemblPlants"/>
        </authorList>
    </citation>
    <scope>IDENTIFICATION</scope>
    <source>
        <strain evidence="1">Yugu1</strain>
    </source>
</reference>
<evidence type="ECO:0000313" key="2">
    <source>
        <dbReference type="Proteomes" id="UP000004995"/>
    </source>
</evidence>
<dbReference type="InParanoid" id="K3YX67"/>
<dbReference type="EMBL" id="AGNK02000099">
    <property type="status" value="NOT_ANNOTATED_CDS"/>
    <property type="molecule type" value="Genomic_DNA"/>
</dbReference>
<proteinExistence type="predicted"/>
<dbReference type="HOGENOM" id="CLU_2642719_0_0_1"/>
<evidence type="ECO:0000313" key="1">
    <source>
        <dbReference type="EnsemblPlants" id="KQL28504"/>
    </source>
</evidence>
<dbReference type="AlphaFoldDB" id="K3YX67"/>
<keyword evidence="2" id="KW-1185">Reference proteome</keyword>
<name>K3YX67_SETIT</name>
<dbReference type="Gramene" id="KQL28504">
    <property type="protein sequence ID" value="KQL28504"/>
    <property type="gene ID" value="SETIT_018863mg"/>
</dbReference>
<sequence length="87" mass="9628">MELSLVGLQSAEKTSLVNAIDVESSEIDDLPLLPPSLLSHSFTERCLLLLSGASSYCRGHCWSMLQQGITLTFLQFKIPIMILIFSE</sequence>
<dbReference type="EnsemblPlants" id="KQL28504">
    <property type="protein sequence ID" value="KQL28504"/>
    <property type="gene ID" value="SETIT_018863mg"/>
</dbReference>
<dbReference type="ExpressionAtlas" id="K3YX67">
    <property type="expression patterns" value="baseline"/>
</dbReference>
<accession>K3YX67</accession>
<protein>
    <submittedName>
        <fullName evidence="1">Uncharacterized protein</fullName>
    </submittedName>
</protein>
<dbReference type="Proteomes" id="UP000004995">
    <property type="component" value="Unassembled WGS sequence"/>
</dbReference>
<reference evidence="2" key="1">
    <citation type="journal article" date="2012" name="Nat. Biotechnol.">
        <title>Reference genome sequence of the model plant Setaria.</title>
        <authorList>
            <person name="Bennetzen J.L."/>
            <person name="Schmutz J."/>
            <person name="Wang H."/>
            <person name="Percifield R."/>
            <person name="Hawkins J."/>
            <person name="Pontaroli A.C."/>
            <person name="Estep M."/>
            <person name="Feng L."/>
            <person name="Vaughn J.N."/>
            <person name="Grimwood J."/>
            <person name="Jenkins J."/>
            <person name="Barry K."/>
            <person name="Lindquist E."/>
            <person name="Hellsten U."/>
            <person name="Deshpande S."/>
            <person name="Wang X."/>
            <person name="Wu X."/>
            <person name="Mitros T."/>
            <person name="Triplett J."/>
            <person name="Yang X."/>
            <person name="Ye C.Y."/>
            <person name="Mauro-Herrera M."/>
            <person name="Wang L."/>
            <person name="Li P."/>
            <person name="Sharma M."/>
            <person name="Sharma R."/>
            <person name="Ronald P.C."/>
            <person name="Panaud O."/>
            <person name="Kellogg E.A."/>
            <person name="Brutnell T.P."/>
            <person name="Doust A.N."/>
            <person name="Tuskan G.A."/>
            <person name="Rokhsar D."/>
            <person name="Devos K.M."/>
        </authorList>
    </citation>
    <scope>NUCLEOTIDE SEQUENCE [LARGE SCALE GENOMIC DNA]</scope>
    <source>
        <strain evidence="2">cv. Yugu1</strain>
    </source>
</reference>
<organism evidence="1 2">
    <name type="scientific">Setaria italica</name>
    <name type="common">Foxtail millet</name>
    <name type="synonym">Panicum italicum</name>
    <dbReference type="NCBI Taxonomy" id="4555"/>
    <lineage>
        <taxon>Eukaryota</taxon>
        <taxon>Viridiplantae</taxon>
        <taxon>Streptophyta</taxon>
        <taxon>Embryophyta</taxon>
        <taxon>Tracheophyta</taxon>
        <taxon>Spermatophyta</taxon>
        <taxon>Magnoliopsida</taxon>
        <taxon>Liliopsida</taxon>
        <taxon>Poales</taxon>
        <taxon>Poaceae</taxon>
        <taxon>PACMAD clade</taxon>
        <taxon>Panicoideae</taxon>
        <taxon>Panicodae</taxon>
        <taxon>Paniceae</taxon>
        <taxon>Cenchrinae</taxon>
        <taxon>Setaria</taxon>
    </lineage>
</organism>